<dbReference type="UniPathway" id="UPA00031">
    <property type="reaction ID" value="UER00012"/>
</dbReference>
<dbReference type="InterPro" id="IPR015421">
    <property type="entry name" value="PyrdxlP-dep_Trfase_major"/>
</dbReference>
<accession>A0A2N5XUF5</accession>
<comment type="pathway">
    <text evidence="2 9">Amino-acid biosynthesis; L-histidine biosynthesis; L-histidine from 5-phospho-alpha-D-ribose 1-diphosphate: step 7/9.</text>
</comment>
<gene>
    <name evidence="9" type="primary">hisC</name>
    <name evidence="11" type="ORF">C0081_06235</name>
</gene>
<keyword evidence="9" id="KW-0028">Amino-acid biosynthesis</keyword>
<evidence type="ECO:0000313" key="11">
    <source>
        <dbReference type="EMBL" id="PLW78048.1"/>
    </source>
</evidence>
<dbReference type="SUPFAM" id="SSF53383">
    <property type="entry name" value="PLP-dependent transferases"/>
    <property type="match status" value="1"/>
</dbReference>
<dbReference type="Proteomes" id="UP000234881">
    <property type="component" value="Unassembled WGS sequence"/>
</dbReference>
<keyword evidence="5 9" id="KW-0032">Aminotransferase</keyword>
<evidence type="ECO:0000256" key="7">
    <source>
        <dbReference type="ARBA" id="ARBA00022898"/>
    </source>
</evidence>
<sequence>MSVSGQPVRPKPRDGVMNIPLYVPGKSKSYSTGPVYKLSSNETPLGASSKAIDAYRQVAGQLELYPDGGCSELREAIGEVHGIHPERILCGAGSDEVLSLLAYTFLEKGDEAIYCEHGFLVYPIAIQAAGATPVVVKEQNCVADVDAILAAVTDKTKMVFLANPNNPTGTYLPFSEIRRLHAGLPGDVVLVLDAAYAEYVSKNDYESGIELAGSSENVVMSRTFSKIYGLASLRLGWCFAPEAIINAMHRIRGPFNVSGAAQSAGISAIRDQDFVRRAVAHNDEWLPKLTKGLESLGLEVTPSVGNFVLMHFPDVPGKGAVEADAYLLKHGCVLRLVGNYGFPNGLRMTVGSADACEAVLTHLEDFLKGA</sequence>
<keyword evidence="9" id="KW-0368">Histidine biosynthesis</keyword>
<evidence type="ECO:0000256" key="2">
    <source>
        <dbReference type="ARBA" id="ARBA00005011"/>
    </source>
</evidence>
<dbReference type="GO" id="GO:0004400">
    <property type="term" value="F:histidinol-phosphate transaminase activity"/>
    <property type="evidence" value="ECO:0007669"/>
    <property type="project" value="UniProtKB-UniRule"/>
</dbReference>
<proteinExistence type="inferred from homology"/>
<keyword evidence="7 9" id="KW-0663">Pyridoxal phosphate</keyword>
<comment type="similarity">
    <text evidence="3 9">Belongs to the class-II pyridoxal-phosphate-dependent aminotransferase family. Histidinol-phosphate aminotransferase subfamily.</text>
</comment>
<dbReference type="InterPro" id="IPR015422">
    <property type="entry name" value="PyrdxlP-dep_Trfase_small"/>
</dbReference>
<dbReference type="NCBIfam" id="TIGR01141">
    <property type="entry name" value="hisC"/>
    <property type="match status" value="1"/>
</dbReference>
<evidence type="ECO:0000259" key="10">
    <source>
        <dbReference type="Pfam" id="PF00155"/>
    </source>
</evidence>
<reference evidence="11 12" key="1">
    <citation type="submission" date="2018-01" db="EMBL/GenBank/DDBJ databases">
        <title>The draft genome sequence of Cohaesibacter sp. H1304.</title>
        <authorList>
            <person name="Wang N.-N."/>
            <person name="Du Z.-J."/>
        </authorList>
    </citation>
    <scope>NUCLEOTIDE SEQUENCE [LARGE SCALE GENOMIC DNA]</scope>
    <source>
        <strain evidence="11 12">H1304</strain>
    </source>
</reference>
<protein>
    <recommendedName>
        <fullName evidence="9">Histidinol-phosphate aminotransferase</fullName>
        <ecNumber evidence="9">2.6.1.9</ecNumber>
    </recommendedName>
    <alternativeName>
        <fullName evidence="9">Imidazole acetol-phosphate transaminase</fullName>
    </alternativeName>
</protein>
<evidence type="ECO:0000256" key="6">
    <source>
        <dbReference type="ARBA" id="ARBA00022679"/>
    </source>
</evidence>
<dbReference type="OrthoDB" id="9809616at2"/>
<keyword evidence="12" id="KW-1185">Reference proteome</keyword>
<dbReference type="GO" id="GO:0000105">
    <property type="term" value="P:L-histidine biosynthetic process"/>
    <property type="evidence" value="ECO:0007669"/>
    <property type="project" value="UniProtKB-UniRule"/>
</dbReference>
<name>A0A2N5XUF5_9HYPH</name>
<feature type="modified residue" description="N6-(pyridoxal phosphate)lysine" evidence="9">
    <location>
        <position position="226"/>
    </location>
</feature>
<evidence type="ECO:0000256" key="8">
    <source>
        <dbReference type="ARBA" id="ARBA00047481"/>
    </source>
</evidence>
<comment type="cofactor">
    <cofactor evidence="1 9">
        <name>pyridoxal 5'-phosphate</name>
        <dbReference type="ChEBI" id="CHEBI:597326"/>
    </cofactor>
</comment>
<dbReference type="InterPro" id="IPR050106">
    <property type="entry name" value="HistidinolP_aminotransfase"/>
</dbReference>
<dbReference type="InterPro" id="IPR004839">
    <property type="entry name" value="Aminotransferase_I/II_large"/>
</dbReference>
<dbReference type="PANTHER" id="PTHR43643:SF3">
    <property type="entry name" value="HISTIDINOL-PHOSPHATE AMINOTRANSFERASE"/>
    <property type="match status" value="1"/>
</dbReference>
<comment type="subunit">
    <text evidence="4 9">Homodimer.</text>
</comment>
<dbReference type="HAMAP" id="MF_01023">
    <property type="entry name" value="HisC_aminotrans_2"/>
    <property type="match status" value="1"/>
</dbReference>
<dbReference type="CDD" id="cd00609">
    <property type="entry name" value="AAT_like"/>
    <property type="match status" value="1"/>
</dbReference>
<organism evidence="11 12">
    <name type="scientific">Cohaesibacter celericrescens</name>
    <dbReference type="NCBI Taxonomy" id="2067669"/>
    <lineage>
        <taxon>Bacteria</taxon>
        <taxon>Pseudomonadati</taxon>
        <taxon>Pseudomonadota</taxon>
        <taxon>Alphaproteobacteria</taxon>
        <taxon>Hyphomicrobiales</taxon>
        <taxon>Cohaesibacteraceae</taxon>
    </lineage>
</organism>
<evidence type="ECO:0000256" key="9">
    <source>
        <dbReference type="HAMAP-Rule" id="MF_01023"/>
    </source>
</evidence>
<evidence type="ECO:0000313" key="12">
    <source>
        <dbReference type="Proteomes" id="UP000234881"/>
    </source>
</evidence>
<feature type="domain" description="Aminotransferase class I/classII large" evidence="10">
    <location>
        <begin position="35"/>
        <end position="363"/>
    </location>
</feature>
<evidence type="ECO:0000256" key="1">
    <source>
        <dbReference type="ARBA" id="ARBA00001933"/>
    </source>
</evidence>
<keyword evidence="6 9" id="KW-0808">Transferase</keyword>
<evidence type="ECO:0000256" key="5">
    <source>
        <dbReference type="ARBA" id="ARBA00022576"/>
    </source>
</evidence>
<evidence type="ECO:0000256" key="4">
    <source>
        <dbReference type="ARBA" id="ARBA00011738"/>
    </source>
</evidence>
<dbReference type="AlphaFoldDB" id="A0A2N5XUF5"/>
<dbReference type="GO" id="GO:0030170">
    <property type="term" value="F:pyridoxal phosphate binding"/>
    <property type="evidence" value="ECO:0007669"/>
    <property type="project" value="InterPro"/>
</dbReference>
<dbReference type="EMBL" id="PKUQ01000011">
    <property type="protein sequence ID" value="PLW78048.1"/>
    <property type="molecule type" value="Genomic_DNA"/>
</dbReference>
<evidence type="ECO:0000256" key="3">
    <source>
        <dbReference type="ARBA" id="ARBA00007970"/>
    </source>
</evidence>
<dbReference type="Pfam" id="PF00155">
    <property type="entry name" value="Aminotran_1_2"/>
    <property type="match status" value="1"/>
</dbReference>
<dbReference type="PANTHER" id="PTHR43643">
    <property type="entry name" value="HISTIDINOL-PHOSPHATE AMINOTRANSFERASE 2"/>
    <property type="match status" value="1"/>
</dbReference>
<dbReference type="InterPro" id="IPR015424">
    <property type="entry name" value="PyrdxlP-dep_Trfase"/>
</dbReference>
<comment type="catalytic activity">
    <reaction evidence="8 9">
        <text>L-histidinol phosphate + 2-oxoglutarate = 3-(imidazol-4-yl)-2-oxopropyl phosphate + L-glutamate</text>
        <dbReference type="Rhea" id="RHEA:23744"/>
        <dbReference type="ChEBI" id="CHEBI:16810"/>
        <dbReference type="ChEBI" id="CHEBI:29985"/>
        <dbReference type="ChEBI" id="CHEBI:57766"/>
        <dbReference type="ChEBI" id="CHEBI:57980"/>
        <dbReference type="EC" id="2.6.1.9"/>
    </reaction>
</comment>
<dbReference type="Gene3D" id="3.90.1150.10">
    <property type="entry name" value="Aspartate Aminotransferase, domain 1"/>
    <property type="match status" value="1"/>
</dbReference>
<dbReference type="RefSeq" id="WP_101532956.1">
    <property type="nucleotide sequence ID" value="NZ_JBFHIU010000017.1"/>
</dbReference>
<dbReference type="EC" id="2.6.1.9" evidence="9"/>
<dbReference type="InterPro" id="IPR005861">
    <property type="entry name" value="HisP_aminotrans"/>
</dbReference>
<comment type="caution">
    <text evidence="11">The sequence shown here is derived from an EMBL/GenBank/DDBJ whole genome shotgun (WGS) entry which is preliminary data.</text>
</comment>
<dbReference type="Gene3D" id="3.40.640.10">
    <property type="entry name" value="Type I PLP-dependent aspartate aminotransferase-like (Major domain)"/>
    <property type="match status" value="1"/>
</dbReference>